<protein>
    <recommendedName>
        <fullName evidence="1">Methyltransferase FkbM domain-containing protein</fullName>
    </recommendedName>
</protein>
<dbReference type="InterPro" id="IPR029063">
    <property type="entry name" value="SAM-dependent_MTases_sf"/>
</dbReference>
<name>A0A2M6WZM0_9BACT</name>
<dbReference type="InterPro" id="IPR006342">
    <property type="entry name" value="FkbM_mtfrase"/>
</dbReference>
<evidence type="ECO:0000313" key="3">
    <source>
        <dbReference type="Proteomes" id="UP000230731"/>
    </source>
</evidence>
<feature type="domain" description="Methyltransferase FkbM" evidence="1">
    <location>
        <begin position="84"/>
        <end position="232"/>
    </location>
</feature>
<accession>A0A2M6WZM0</accession>
<proteinExistence type="predicted"/>
<sequence length="260" mass="28775">MASLASRIGSLIPEGTTKNTLRAVTFRLLFATVGTRKVMLGTSTDKVTATIERLLFVRESLGEREIDGYLCYYRPQTGAVIVNAGAYHGYFALYLSRKIGARGRVLCFEPEPHNIRLLRKNIAANGATNITVFPKALWSSQATLPLITRGSGSTVGRAAGAVQTAPAVTLDNELERHGITRVDLLTMDIEGAELEAIHGCRRTIMANPGIQLAIASYHRRDGEQTWRQLEKILTSWGLHVRTEFPRHLTTYARHGNFEKN</sequence>
<evidence type="ECO:0000313" key="2">
    <source>
        <dbReference type="EMBL" id="PIT98251.1"/>
    </source>
</evidence>
<dbReference type="Gene3D" id="3.40.50.150">
    <property type="entry name" value="Vaccinia Virus protein VP39"/>
    <property type="match status" value="1"/>
</dbReference>
<comment type="caution">
    <text evidence="2">The sequence shown here is derived from an EMBL/GenBank/DDBJ whole genome shotgun (WGS) entry which is preliminary data.</text>
</comment>
<dbReference type="InterPro" id="IPR052514">
    <property type="entry name" value="SAM-dependent_MTase"/>
</dbReference>
<dbReference type="Pfam" id="PF05050">
    <property type="entry name" value="Methyltransf_21"/>
    <property type="match status" value="1"/>
</dbReference>
<evidence type="ECO:0000259" key="1">
    <source>
        <dbReference type="Pfam" id="PF05050"/>
    </source>
</evidence>
<dbReference type="NCBIfam" id="TIGR01444">
    <property type="entry name" value="fkbM_fam"/>
    <property type="match status" value="1"/>
</dbReference>
<organism evidence="2 3">
    <name type="scientific">Candidatus Andersenbacteria bacterium CG10_big_fil_rev_8_21_14_0_10_54_11</name>
    <dbReference type="NCBI Taxonomy" id="1974485"/>
    <lineage>
        <taxon>Bacteria</taxon>
        <taxon>Candidatus Anderseniibacteriota</taxon>
    </lineage>
</organism>
<reference evidence="3" key="1">
    <citation type="submission" date="2017-09" db="EMBL/GenBank/DDBJ databases">
        <title>Depth-based differentiation of microbial function through sediment-hosted aquifers and enrichment of novel symbionts in the deep terrestrial subsurface.</title>
        <authorList>
            <person name="Probst A.J."/>
            <person name="Ladd B."/>
            <person name="Jarett J.K."/>
            <person name="Geller-Mcgrath D.E."/>
            <person name="Sieber C.M.K."/>
            <person name="Emerson J.B."/>
            <person name="Anantharaman K."/>
            <person name="Thomas B.C."/>
            <person name="Malmstrom R."/>
            <person name="Stieglmeier M."/>
            <person name="Klingl A."/>
            <person name="Woyke T."/>
            <person name="Ryan C.M."/>
            <person name="Banfield J.F."/>
        </authorList>
    </citation>
    <scope>NUCLEOTIDE SEQUENCE [LARGE SCALE GENOMIC DNA]</scope>
</reference>
<dbReference type="PANTHER" id="PTHR34203:SF15">
    <property type="entry name" value="SLL1173 PROTEIN"/>
    <property type="match status" value="1"/>
</dbReference>
<dbReference type="EMBL" id="PEZP01000021">
    <property type="protein sequence ID" value="PIT98251.1"/>
    <property type="molecule type" value="Genomic_DNA"/>
</dbReference>
<dbReference type="Proteomes" id="UP000230731">
    <property type="component" value="Unassembled WGS sequence"/>
</dbReference>
<dbReference type="SUPFAM" id="SSF53335">
    <property type="entry name" value="S-adenosyl-L-methionine-dependent methyltransferases"/>
    <property type="match status" value="1"/>
</dbReference>
<gene>
    <name evidence="2" type="ORF">COT71_01765</name>
</gene>
<dbReference type="AlphaFoldDB" id="A0A2M6WZM0"/>
<dbReference type="PANTHER" id="PTHR34203">
    <property type="entry name" value="METHYLTRANSFERASE, FKBM FAMILY PROTEIN"/>
    <property type="match status" value="1"/>
</dbReference>